<dbReference type="PANTHER" id="PTHR23510:SF3">
    <property type="entry name" value="MAJOR FACILITATOR SUPERFAMILY DOMAIN-CONTAINING PROTEIN 8"/>
    <property type="match status" value="1"/>
</dbReference>
<evidence type="ECO:0000256" key="2">
    <source>
        <dbReference type="ARBA" id="ARBA00022448"/>
    </source>
</evidence>
<dbReference type="OrthoDB" id="5872175at2759"/>
<evidence type="ECO:0000256" key="5">
    <source>
        <dbReference type="ARBA" id="ARBA00023136"/>
    </source>
</evidence>
<feature type="transmembrane region" description="Helical" evidence="7">
    <location>
        <begin position="209"/>
        <end position="234"/>
    </location>
</feature>
<dbReference type="SUPFAM" id="SSF103473">
    <property type="entry name" value="MFS general substrate transporter"/>
    <property type="match status" value="1"/>
</dbReference>
<dbReference type="InterPro" id="IPR020846">
    <property type="entry name" value="MFS_dom"/>
</dbReference>
<accession>A0A0C2GEA4</accession>
<evidence type="ECO:0000313" key="10">
    <source>
        <dbReference type="Proteomes" id="UP000054047"/>
    </source>
</evidence>
<dbReference type="Gene3D" id="1.20.1250.20">
    <property type="entry name" value="MFS general substrate transporter like domains"/>
    <property type="match status" value="1"/>
</dbReference>
<dbReference type="InterPro" id="IPR051068">
    <property type="entry name" value="MFS_Domain-Containing_Protein"/>
</dbReference>
<name>A0A0C2GEA4_9BILA</name>
<keyword evidence="5 7" id="KW-0472">Membrane</keyword>
<dbReference type="Proteomes" id="UP000054047">
    <property type="component" value="Unassembled WGS sequence"/>
</dbReference>
<feature type="transmembrane region" description="Helical" evidence="7">
    <location>
        <begin position="274"/>
        <end position="295"/>
    </location>
</feature>
<proteinExistence type="predicted"/>
<evidence type="ECO:0000256" key="6">
    <source>
        <dbReference type="SAM" id="Coils"/>
    </source>
</evidence>
<evidence type="ECO:0000259" key="8">
    <source>
        <dbReference type="PROSITE" id="PS50850"/>
    </source>
</evidence>
<comment type="subcellular location">
    <subcellularLocation>
        <location evidence="1">Endomembrane system</location>
        <topology evidence="1">Multi-pass membrane protein</topology>
    </subcellularLocation>
</comment>
<dbReference type="PANTHER" id="PTHR23510">
    <property type="entry name" value="INNER MEMBRANE TRANSPORT PROTEIN YAJR"/>
    <property type="match status" value="1"/>
</dbReference>
<evidence type="ECO:0000256" key="3">
    <source>
        <dbReference type="ARBA" id="ARBA00022692"/>
    </source>
</evidence>
<dbReference type="GO" id="GO:0005765">
    <property type="term" value="C:lysosomal membrane"/>
    <property type="evidence" value="ECO:0007669"/>
    <property type="project" value="TreeGrafter"/>
</dbReference>
<dbReference type="GO" id="GO:0012505">
    <property type="term" value="C:endomembrane system"/>
    <property type="evidence" value="ECO:0007669"/>
    <property type="project" value="UniProtKB-SubCell"/>
</dbReference>
<organism evidence="9 10">
    <name type="scientific">Ancylostoma duodenale</name>
    <dbReference type="NCBI Taxonomy" id="51022"/>
    <lineage>
        <taxon>Eukaryota</taxon>
        <taxon>Metazoa</taxon>
        <taxon>Ecdysozoa</taxon>
        <taxon>Nematoda</taxon>
        <taxon>Chromadorea</taxon>
        <taxon>Rhabditida</taxon>
        <taxon>Rhabditina</taxon>
        <taxon>Rhabditomorpha</taxon>
        <taxon>Strongyloidea</taxon>
        <taxon>Ancylostomatidae</taxon>
        <taxon>Ancylostomatinae</taxon>
        <taxon>Ancylostoma</taxon>
    </lineage>
</organism>
<keyword evidence="3 7" id="KW-0812">Transmembrane</keyword>
<dbReference type="GO" id="GO:0022857">
    <property type="term" value="F:transmembrane transporter activity"/>
    <property type="evidence" value="ECO:0007669"/>
    <property type="project" value="InterPro"/>
</dbReference>
<keyword evidence="2" id="KW-0813">Transport</keyword>
<reference evidence="9 10" key="1">
    <citation type="submission" date="2013-12" db="EMBL/GenBank/DDBJ databases">
        <title>Draft genome of the parsitic nematode Ancylostoma duodenale.</title>
        <authorList>
            <person name="Mitreva M."/>
        </authorList>
    </citation>
    <scope>NUCLEOTIDE SEQUENCE [LARGE SCALE GENOMIC DNA]</scope>
    <source>
        <strain evidence="9 10">Zhejiang</strain>
    </source>
</reference>
<evidence type="ECO:0000256" key="4">
    <source>
        <dbReference type="ARBA" id="ARBA00022989"/>
    </source>
</evidence>
<feature type="coiled-coil region" evidence="6">
    <location>
        <begin position="116"/>
        <end position="143"/>
    </location>
</feature>
<feature type="coiled-coil region" evidence="6">
    <location>
        <begin position="27"/>
        <end position="89"/>
    </location>
</feature>
<evidence type="ECO:0000256" key="7">
    <source>
        <dbReference type="SAM" id="Phobius"/>
    </source>
</evidence>
<feature type="domain" description="Major facilitator superfamily (MFS) profile" evidence="8">
    <location>
        <begin position="208"/>
        <end position="325"/>
    </location>
</feature>
<gene>
    <name evidence="9" type="ORF">ANCDUO_10247</name>
</gene>
<keyword evidence="4 7" id="KW-1133">Transmembrane helix</keyword>
<dbReference type="PROSITE" id="PS50850">
    <property type="entry name" value="MFS"/>
    <property type="match status" value="1"/>
</dbReference>
<dbReference type="InterPro" id="IPR036259">
    <property type="entry name" value="MFS_trans_sf"/>
</dbReference>
<dbReference type="AlphaFoldDB" id="A0A0C2GEA4"/>
<keyword evidence="10" id="KW-1185">Reference proteome</keyword>
<evidence type="ECO:0000256" key="1">
    <source>
        <dbReference type="ARBA" id="ARBA00004127"/>
    </source>
</evidence>
<sequence>MIGRDTMGMLEQVYHELTLIKGRNNLLERTVEQANEWRDKANRLEEQNRILQKSLRTSKNRVEQLTQELDNSKQREDKLTSSLKEFEERQTQRSGTSWYYQVMALCIILLREHRASEQLKEQLQLMNELVEKLEAEHAAEYKRRLGEISKQMADDMSANIALAHKQVPKKRGQYFFRTKYSAKFISYRSTTVGYKEEQQSEVSTPWQSIYITSFCAFLQAVQFTIFLSSMWPYFRKLNPNVQETEFGVVTAWYSFGTMMSAIIFGYWSNQIKQVRLPLLICFLLMMLGNLIYAALQFAPPILVGHVMMTSRLITGCGIGKAALKH</sequence>
<dbReference type="EMBL" id="KN731877">
    <property type="protein sequence ID" value="KIH59515.1"/>
    <property type="molecule type" value="Genomic_DNA"/>
</dbReference>
<evidence type="ECO:0000313" key="9">
    <source>
        <dbReference type="EMBL" id="KIH59515.1"/>
    </source>
</evidence>
<feature type="transmembrane region" description="Helical" evidence="7">
    <location>
        <begin position="246"/>
        <end position="267"/>
    </location>
</feature>
<protein>
    <recommendedName>
        <fullName evidence="8">Major facilitator superfamily (MFS) profile domain-containing protein</fullName>
    </recommendedName>
</protein>
<dbReference type="Pfam" id="PF00083">
    <property type="entry name" value="Sugar_tr"/>
    <property type="match status" value="1"/>
</dbReference>
<dbReference type="InterPro" id="IPR005828">
    <property type="entry name" value="MFS_sugar_transport-like"/>
</dbReference>
<keyword evidence="6" id="KW-0175">Coiled coil</keyword>